<organism evidence="5 6">
    <name type="scientific">Pontibacter burrus</name>
    <dbReference type="NCBI Taxonomy" id="2704466"/>
    <lineage>
        <taxon>Bacteria</taxon>
        <taxon>Pseudomonadati</taxon>
        <taxon>Bacteroidota</taxon>
        <taxon>Cytophagia</taxon>
        <taxon>Cytophagales</taxon>
        <taxon>Hymenobacteraceae</taxon>
        <taxon>Pontibacter</taxon>
    </lineage>
</organism>
<dbReference type="EMBL" id="JAAGWD010000007">
    <property type="protein sequence ID" value="NEM99171.1"/>
    <property type="molecule type" value="Genomic_DNA"/>
</dbReference>
<evidence type="ECO:0000313" key="5">
    <source>
        <dbReference type="EMBL" id="NEM99171.1"/>
    </source>
</evidence>
<keyword evidence="6" id="KW-1185">Reference proteome</keyword>
<dbReference type="PANTHER" id="PTHR33619:SF3">
    <property type="entry name" value="POLYSACCHARIDE EXPORT PROTEIN GFCE-RELATED"/>
    <property type="match status" value="1"/>
</dbReference>
<accession>A0A6B3M0R3</accession>
<evidence type="ECO:0000256" key="1">
    <source>
        <dbReference type="ARBA" id="ARBA00022729"/>
    </source>
</evidence>
<dbReference type="AlphaFoldDB" id="A0A6B3M0R3"/>
<dbReference type="RefSeq" id="WP_163916095.1">
    <property type="nucleotide sequence ID" value="NZ_JAAGWD010000007.1"/>
</dbReference>
<dbReference type="InterPro" id="IPR049712">
    <property type="entry name" value="Poly_export"/>
</dbReference>
<reference evidence="5 6" key="1">
    <citation type="submission" date="2020-02" db="EMBL/GenBank/DDBJ databases">
        <authorList>
            <person name="Kim M.K."/>
        </authorList>
    </citation>
    <scope>NUCLEOTIDE SEQUENCE [LARGE SCALE GENOMIC DNA]</scope>
    <source>
        <strain evidence="5 6">BT327</strain>
    </source>
</reference>
<protein>
    <submittedName>
        <fullName evidence="5">Polysaccharide export protein</fullName>
    </submittedName>
</protein>
<evidence type="ECO:0000313" key="6">
    <source>
        <dbReference type="Proteomes" id="UP000474777"/>
    </source>
</evidence>
<dbReference type="Gene3D" id="3.10.560.10">
    <property type="entry name" value="Outer membrane lipoprotein wza domain like"/>
    <property type="match status" value="1"/>
</dbReference>
<keyword evidence="1" id="KW-0732">Signal</keyword>
<dbReference type="PROSITE" id="PS51257">
    <property type="entry name" value="PROKAR_LIPOPROTEIN"/>
    <property type="match status" value="1"/>
</dbReference>
<keyword evidence="2" id="KW-1133">Transmembrane helix</keyword>
<feature type="domain" description="Polysaccharide export protein N-terminal" evidence="3">
    <location>
        <begin position="44"/>
        <end position="138"/>
    </location>
</feature>
<dbReference type="Proteomes" id="UP000474777">
    <property type="component" value="Unassembled WGS sequence"/>
</dbReference>
<evidence type="ECO:0000259" key="4">
    <source>
        <dbReference type="Pfam" id="PF10531"/>
    </source>
</evidence>
<feature type="domain" description="Soluble ligand binding" evidence="4">
    <location>
        <begin position="143"/>
        <end position="194"/>
    </location>
</feature>
<dbReference type="InterPro" id="IPR003715">
    <property type="entry name" value="Poly_export_N"/>
</dbReference>
<keyword evidence="2" id="KW-0812">Transmembrane</keyword>
<name>A0A6B3M0R3_9BACT</name>
<dbReference type="Pfam" id="PF02563">
    <property type="entry name" value="Poly_export"/>
    <property type="match status" value="1"/>
</dbReference>
<evidence type="ECO:0000259" key="3">
    <source>
        <dbReference type="Pfam" id="PF02563"/>
    </source>
</evidence>
<evidence type="ECO:0000256" key="2">
    <source>
        <dbReference type="SAM" id="Phobius"/>
    </source>
</evidence>
<proteinExistence type="predicted"/>
<dbReference type="PANTHER" id="PTHR33619">
    <property type="entry name" value="POLYSACCHARIDE EXPORT PROTEIN GFCE-RELATED"/>
    <property type="match status" value="1"/>
</dbReference>
<keyword evidence="2" id="KW-0472">Membrane</keyword>
<sequence>MKRISYFLFFLVFISSCISKKELVYMQNGNLKTATPTTFNTNIPDYKLQINDVLSVKVLSAERELSEIYNIISPTNGFGVAEPGSLYLSGYSVDSEGNINLPNVGKLKVSGLTTTQAQQLIQRSLNEYLTGATVVVKLISFKISVLGDVQKPGYYYVYNEQASLLEGLALAGDLNYTASRQNIKLIRQTPNGSEVILLDLRDPGLVQSPYYYLLPNDVLYVEPRTSFVKRDNLVVVTTILSVVSTAALFLNFVK</sequence>
<gene>
    <name evidence="5" type="ORF">GXP69_15840</name>
</gene>
<dbReference type="Pfam" id="PF10531">
    <property type="entry name" value="SLBB"/>
    <property type="match status" value="1"/>
</dbReference>
<comment type="caution">
    <text evidence="5">The sequence shown here is derived from an EMBL/GenBank/DDBJ whole genome shotgun (WGS) entry which is preliminary data.</text>
</comment>
<feature type="transmembrane region" description="Helical" evidence="2">
    <location>
        <begin position="233"/>
        <end position="253"/>
    </location>
</feature>
<dbReference type="InterPro" id="IPR019554">
    <property type="entry name" value="Soluble_ligand-bd"/>
</dbReference>
<dbReference type="GO" id="GO:0015159">
    <property type="term" value="F:polysaccharide transmembrane transporter activity"/>
    <property type="evidence" value="ECO:0007669"/>
    <property type="project" value="InterPro"/>
</dbReference>